<dbReference type="InterPro" id="IPR027417">
    <property type="entry name" value="P-loop_NTPase"/>
</dbReference>
<dbReference type="SUPFAM" id="SSF52540">
    <property type="entry name" value="P-loop containing nucleoside triphosphate hydrolases"/>
    <property type="match status" value="1"/>
</dbReference>
<proteinExistence type="predicted"/>
<organism evidence="4 5">
    <name type="scientific">Sphingobacterium yanglingense</name>
    <dbReference type="NCBI Taxonomy" id="1437280"/>
    <lineage>
        <taxon>Bacteria</taxon>
        <taxon>Pseudomonadati</taxon>
        <taxon>Bacteroidota</taxon>
        <taxon>Sphingobacteriia</taxon>
        <taxon>Sphingobacteriales</taxon>
        <taxon>Sphingobacteriaceae</taxon>
        <taxon>Sphingobacterium</taxon>
    </lineage>
</organism>
<comment type="caution">
    <text evidence="4">The sequence shown here is derived from an EMBL/GenBank/DDBJ whole genome shotgun (WGS) entry which is preliminary data.</text>
</comment>
<keyword evidence="1" id="KW-0547">Nucleotide-binding</keyword>
<dbReference type="InterPro" id="IPR003593">
    <property type="entry name" value="AAA+_ATPase"/>
</dbReference>
<dbReference type="EMBL" id="SNYV01000014">
    <property type="protein sequence ID" value="TDQ77175.1"/>
    <property type="molecule type" value="Genomic_DNA"/>
</dbReference>
<dbReference type="PANTHER" id="PTHR43158">
    <property type="entry name" value="SKFA PEPTIDE EXPORT ATP-BINDING PROTEIN SKFE"/>
    <property type="match status" value="1"/>
</dbReference>
<protein>
    <submittedName>
        <fullName evidence="4">ABC-type multidrug transport system ATPase subunit</fullName>
    </submittedName>
</protein>
<accession>A0A4R6WC93</accession>
<dbReference type="SMART" id="SM00382">
    <property type="entry name" value="AAA"/>
    <property type="match status" value="1"/>
</dbReference>
<dbReference type="Proteomes" id="UP000295292">
    <property type="component" value="Unassembled WGS sequence"/>
</dbReference>
<dbReference type="InterPro" id="IPR003439">
    <property type="entry name" value="ABC_transporter-like_ATP-bd"/>
</dbReference>
<dbReference type="GO" id="GO:0016887">
    <property type="term" value="F:ATP hydrolysis activity"/>
    <property type="evidence" value="ECO:0007669"/>
    <property type="project" value="InterPro"/>
</dbReference>
<keyword evidence="2" id="KW-0067">ATP-binding</keyword>
<feature type="domain" description="ABC transporter" evidence="3">
    <location>
        <begin position="6"/>
        <end position="221"/>
    </location>
</feature>
<evidence type="ECO:0000313" key="4">
    <source>
        <dbReference type="EMBL" id="TDQ77175.1"/>
    </source>
</evidence>
<dbReference type="OrthoDB" id="9785229at2"/>
<evidence type="ECO:0000256" key="1">
    <source>
        <dbReference type="ARBA" id="ARBA00022741"/>
    </source>
</evidence>
<sequence>MAVKEIFGDSIEFRYRNQYSLLSGVFINCKQGEVVALLGRNGCGKSTLLKILFGIVHPKNGFVSINNRRYKRGYMSKELCYLPQHSFLPTYKTVSQMIYFMVDKKEDRERIAADTVLDKVLSSKIADLSVGEKRYLELTLLLARQATFYLLDEPFSGVSPYLKEKIQQVIQDNCGQKGFIISDHHYNSVLDISTRILLLQNGGCRSIVNKKDLEYFYVPEGTFDD</sequence>
<name>A0A4R6WC93_9SPHI</name>
<keyword evidence="5" id="KW-1185">Reference proteome</keyword>
<evidence type="ECO:0000313" key="5">
    <source>
        <dbReference type="Proteomes" id="UP000295292"/>
    </source>
</evidence>
<dbReference type="Pfam" id="PF00005">
    <property type="entry name" value="ABC_tran"/>
    <property type="match status" value="1"/>
</dbReference>
<reference evidence="4 5" key="1">
    <citation type="submission" date="2019-03" db="EMBL/GenBank/DDBJ databases">
        <title>Genomic Encyclopedia of Archaeal and Bacterial Type Strains, Phase II (KMG-II): from individual species to whole genera.</title>
        <authorList>
            <person name="Goeker M."/>
        </authorList>
    </citation>
    <scope>NUCLEOTIDE SEQUENCE [LARGE SCALE GENOMIC DNA]</scope>
    <source>
        <strain evidence="4 5">DSM 28353</strain>
    </source>
</reference>
<evidence type="ECO:0000259" key="3">
    <source>
        <dbReference type="PROSITE" id="PS50893"/>
    </source>
</evidence>
<dbReference type="RefSeq" id="WP_133584815.1">
    <property type="nucleotide sequence ID" value="NZ_SNYV01000014.1"/>
</dbReference>
<evidence type="ECO:0000256" key="2">
    <source>
        <dbReference type="ARBA" id="ARBA00022840"/>
    </source>
</evidence>
<gene>
    <name evidence="4" type="ORF">CLV99_2573</name>
</gene>
<dbReference type="AlphaFoldDB" id="A0A4R6WC93"/>
<dbReference type="GO" id="GO:0005524">
    <property type="term" value="F:ATP binding"/>
    <property type="evidence" value="ECO:0007669"/>
    <property type="project" value="UniProtKB-KW"/>
</dbReference>
<dbReference type="PANTHER" id="PTHR43158:SF2">
    <property type="entry name" value="SKFA PEPTIDE EXPORT ATP-BINDING PROTEIN SKFE"/>
    <property type="match status" value="1"/>
</dbReference>
<dbReference type="PROSITE" id="PS50893">
    <property type="entry name" value="ABC_TRANSPORTER_2"/>
    <property type="match status" value="1"/>
</dbReference>
<dbReference type="Gene3D" id="3.40.50.300">
    <property type="entry name" value="P-loop containing nucleotide triphosphate hydrolases"/>
    <property type="match status" value="1"/>
</dbReference>